<keyword evidence="4" id="KW-0804">Transcription</keyword>
<gene>
    <name evidence="7" type="ORF">EUTSA_v10023065mg</name>
</gene>
<feature type="non-terminal residue" evidence="7">
    <location>
        <position position="1"/>
    </location>
</feature>
<dbReference type="GO" id="GO:0005634">
    <property type="term" value="C:nucleus"/>
    <property type="evidence" value="ECO:0007669"/>
    <property type="project" value="UniProtKB-SubCell"/>
</dbReference>
<evidence type="ECO:0000313" key="7">
    <source>
        <dbReference type="EMBL" id="ESQ50947.1"/>
    </source>
</evidence>
<dbReference type="Gene3D" id="3.30.890.10">
    <property type="entry name" value="Methyl-cpg-binding Protein 2, Chain A"/>
    <property type="match status" value="1"/>
</dbReference>
<dbReference type="Proteomes" id="UP000030689">
    <property type="component" value="Unassembled WGS sequence"/>
</dbReference>
<name>V4M7D1_EUTSA</name>
<dbReference type="Gramene" id="ESQ50947">
    <property type="protein sequence ID" value="ESQ50947"/>
    <property type="gene ID" value="EUTSA_v10023065mg"/>
</dbReference>
<evidence type="ECO:0000259" key="6">
    <source>
        <dbReference type="PROSITE" id="PS50982"/>
    </source>
</evidence>
<dbReference type="Pfam" id="PF01429">
    <property type="entry name" value="MBD"/>
    <property type="match status" value="1"/>
</dbReference>
<proteinExistence type="predicted"/>
<comment type="subcellular location">
    <subcellularLocation>
        <location evidence="1">Nucleus</location>
    </subcellularLocation>
</comment>
<keyword evidence="8" id="KW-1185">Reference proteome</keyword>
<dbReference type="InterPro" id="IPR001739">
    <property type="entry name" value="Methyl_CpG_DNA-bd"/>
</dbReference>
<dbReference type="EMBL" id="KI517392">
    <property type="protein sequence ID" value="ESQ50947.1"/>
    <property type="molecule type" value="Genomic_DNA"/>
</dbReference>
<keyword evidence="3" id="KW-0238">DNA-binding</keyword>
<keyword evidence="5" id="KW-0539">Nucleus</keyword>
<evidence type="ECO:0000256" key="1">
    <source>
        <dbReference type="ARBA" id="ARBA00004123"/>
    </source>
</evidence>
<dbReference type="GO" id="GO:0003677">
    <property type="term" value="F:DNA binding"/>
    <property type="evidence" value="ECO:0007669"/>
    <property type="project" value="UniProtKB-KW"/>
</dbReference>
<sequence>NFKCKNGCGEPGDVDVECDTTRVWLEDHLHGKTPQEFKRIVFLRENCKRTDVYYITPQRKRLRSCREVDGFIKEFELEVST</sequence>
<dbReference type="AlphaFoldDB" id="V4M7D1"/>
<evidence type="ECO:0000256" key="5">
    <source>
        <dbReference type="ARBA" id="ARBA00023242"/>
    </source>
</evidence>
<keyword evidence="2" id="KW-0805">Transcription regulation</keyword>
<evidence type="ECO:0000256" key="3">
    <source>
        <dbReference type="ARBA" id="ARBA00023125"/>
    </source>
</evidence>
<evidence type="ECO:0000256" key="2">
    <source>
        <dbReference type="ARBA" id="ARBA00023015"/>
    </source>
</evidence>
<dbReference type="InterPro" id="IPR016177">
    <property type="entry name" value="DNA-bd_dom_sf"/>
</dbReference>
<accession>V4M7D1</accession>
<feature type="domain" description="MBD" evidence="6">
    <location>
        <begin position="23"/>
        <end position="81"/>
    </location>
</feature>
<dbReference type="SUPFAM" id="SSF54171">
    <property type="entry name" value="DNA-binding domain"/>
    <property type="match status" value="1"/>
</dbReference>
<evidence type="ECO:0000313" key="8">
    <source>
        <dbReference type="Proteomes" id="UP000030689"/>
    </source>
</evidence>
<reference evidence="7 8" key="1">
    <citation type="journal article" date="2013" name="Front. Plant Sci.">
        <title>The Reference Genome of the Halophytic Plant Eutrema salsugineum.</title>
        <authorList>
            <person name="Yang R."/>
            <person name="Jarvis D.E."/>
            <person name="Chen H."/>
            <person name="Beilstein M.A."/>
            <person name="Grimwood J."/>
            <person name="Jenkins J."/>
            <person name="Shu S."/>
            <person name="Prochnik S."/>
            <person name="Xin M."/>
            <person name="Ma C."/>
            <person name="Schmutz J."/>
            <person name="Wing R.A."/>
            <person name="Mitchell-Olds T."/>
            <person name="Schumaker K.S."/>
            <person name="Wang X."/>
        </authorList>
    </citation>
    <scope>NUCLEOTIDE SEQUENCE [LARGE SCALE GENOMIC DNA]</scope>
</reference>
<dbReference type="KEGG" id="eus:EUTSA_v10023065mg"/>
<evidence type="ECO:0000256" key="4">
    <source>
        <dbReference type="ARBA" id="ARBA00023163"/>
    </source>
</evidence>
<organism evidence="7 8">
    <name type="scientific">Eutrema salsugineum</name>
    <name type="common">Saltwater cress</name>
    <name type="synonym">Sisymbrium salsugineum</name>
    <dbReference type="NCBI Taxonomy" id="72664"/>
    <lineage>
        <taxon>Eukaryota</taxon>
        <taxon>Viridiplantae</taxon>
        <taxon>Streptophyta</taxon>
        <taxon>Embryophyta</taxon>
        <taxon>Tracheophyta</taxon>
        <taxon>Spermatophyta</taxon>
        <taxon>Magnoliopsida</taxon>
        <taxon>eudicotyledons</taxon>
        <taxon>Gunneridae</taxon>
        <taxon>Pentapetalae</taxon>
        <taxon>rosids</taxon>
        <taxon>malvids</taxon>
        <taxon>Brassicales</taxon>
        <taxon>Brassicaceae</taxon>
        <taxon>Eutremeae</taxon>
        <taxon>Eutrema</taxon>
    </lineage>
</organism>
<dbReference type="PROSITE" id="PS50982">
    <property type="entry name" value="MBD"/>
    <property type="match status" value="1"/>
</dbReference>
<protein>
    <recommendedName>
        <fullName evidence="6">MBD domain-containing protein</fullName>
    </recommendedName>
</protein>